<keyword evidence="5" id="KW-1185">Reference proteome</keyword>
<evidence type="ECO:0000313" key="4">
    <source>
        <dbReference type="EMBL" id="KAF4471769.1"/>
    </source>
</evidence>
<dbReference type="Proteomes" id="UP000554235">
    <property type="component" value="Unassembled WGS sequence"/>
</dbReference>
<proteinExistence type="inferred from homology"/>
<dbReference type="AlphaFoldDB" id="A0A8H4LQ48"/>
<dbReference type="OrthoDB" id="2735536at2759"/>
<keyword evidence="1" id="KW-0560">Oxidoreductase</keyword>
<dbReference type="InterPro" id="IPR001509">
    <property type="entry name" value="Epimerase_deHydtase"/>
</dbReference>
<organism evidence="4 5">
    <name type="scientific">Fusarium albosuccineum</name>
    <dbReference type="NCBI Taxonomy" id="1237068"/>
    <lineage>
        <taxon>Eukaryota</taxon>
        <taxon>Fungi</taxon>
        <taxon>Dikarya</taxon>
        <taxon>Ascomycota</taxon>
        <taxon>Pezizomycotina</taxon>
        <taxon>Sordariomycetes</taxon>
        <taxon>Hypocreomycetidae</taxon>
        <taxon>Hypocreales</taxon>
        <taxon>Nectriaceae</taxon>
        <taxon>Fusarium</taxon>
        <taxon>Fusarium decemcellulare species complex</taxon>
    </lineage>
</organism>
<dbReference type="InterPro" id="IPR036291">
    <property type="entry name" value="NAD(P)-bd_dom_sf"/>
</dbReference>
<comment type="caution">
    <text evidence="4">The sequence shown here is derived from an EMBL/GenBank/DDBJ whole genome shotgun (WGS) entry which is preliminary data.</text>
</comment>
<dbReference type="SUPFAM" id="SSF51735">
    <property type="entry name" value="NAD(P)-binding Rossmann-fold domains"/>
    <property type="match status" value="1"/>
</dbReference>
<feature type="domain" description="NAD-dependent epimerase/dehydratase" evidence="3">
    <location>
        <begin position="10"/>
        <end position="261"/>
    </location>
</feature>
<gene>
    <name evidence="4" type="ORF">FALBO_1329</name>
</gene>
<comment type="similarity">
    <text evidence="2">Belongs to the NAD(P)-dependent epimerase/dehydratase family. Dihydroflavonol-4-reductase subfamily.</text>
</comment>
<dbReference type="Pfam" id="PF01370">
    <property type="entry name" value="Epimerase"/>
    <property type="match status" value="1"/>
</dbReference>
<dbReference type="PANTHER" id="PTHR10366:SF564">
    <property type="entry name" value="STEROL-4-ALPHA-CARBOXYLATE 3-DEHYDROGENASE, DECARBOXYLATING"/>
    <property type="match status" value="1"/>
</dbReference>
<name>A0A8H4LQ48_9HYPO</name>
<dbReference type="CDD" id="cd05227">
    <property type="entry name" value="AR_SDR_e"/>
    <property type="match status" value="1"/>
</dbReference>
<sequence length="339" mass="36958">MTSPSEQTLLVTGANGFLAGHIIKEALNRGYHVRGTVRSESSAEKVRKLFADHGSKLSIAIVPDFTAESFKHAFTGTEKPITGVMSVAAPFILKVEDNARDLLDPAIQGATAVLEATKRFGSDVRRVVNTSSFTSILDMNQGYRPGYTYTEEDWNPMDYNEASTAPNAVAYCASKALAEKAMWDWVKREQPSFSLAQINPPWVFGPHVGGVSDLQRLNESSTALYRLLGAKEVPAIDFAGFADVRVVATAHLEAFERPEAGGQRFLVGQPFNYQNAIDAIRQDLPELRSQIPEGTPGAGKSAEVYKPNGQKAERVLGIKYLPLNECMKDCFAELLEAGA</sequence>
<reference evidence="4 5" key="1">
    <citation type="submission" date="2020-01" db="EMBL/GenBank/DDBJ databases">
        <title>Identification and distribution of gene clusters putatively required for synthesis of sphingolipid metabolism inhibitors in phylogenetically diverse species of the filamentous fungus Fusarium.</title>
        <authorList>
            <person name="Kim H.-S."/>
            <person name="Busman M."/>
            <person name="Brown D.W."/>
            <person name="Divon H."/>
            <person name="Uhlig S."/>
            <person name="Proctor R.H."/>
        </authorList>
    </citation>
    <scope>NUCLEOTIDE SEQUENCE [LARGE SCALE GENOMIC DNA]</scope>
    <source>
        <strain evidence="4 5">NRRL 20459</strain>
    </source>
</reference>
<dbReference type="Gene3D" id="3.40.50.720">
    <property type="entry name" value="NAD(P)-binding Rossmann-like Domain"/>
    <property type="match status" value="1"/>
</dbReference>
<dbReference type="InterPro" id="IPR050425">
    <property type="entry name" value="NAD(P)_dehydrat-like"/>
</dbReference>
<evidence type="ECO:0000256" key="2">
    <source>
        <dbReference type="ARBA" id="ARBA00023445"/>
    </source>
</evidence>
<dbReference type="GO" id="GO:0016616">
    <property type="term" value="F:oxidoreductase activity, acting on the CH-OH group of donors, NAD or NADP as acceptor"/>
    <property type="evidence" value="ECO:0007669"/>
    <property type="project" value="TreeGrafter"/>
</dbReference>
<protein>
    <submittedName>
        <fullName evidence="4">NAD dependent epimerase dehydratase</fullName>
    </submittedName>
</protein>
<dbReference type="EMBL" id="JAADYS010000169">
    <property type="protein sequence ID" value="KAF4471769.1"/>
    <property type="molecule type" value="Genomic_DNA"/>
</dbReference>
<evidence type="ECO:0000313" key="5">
    <source>
        <dbReference type="Proteomes" id="UP000554235"/>
    </source>
</evidence>
<evidence type="ECO:0000259" key="3">
    <source>
        <dbReference type="Pfam" id="PF01370"/>
    </source>
</evidence>
<evidence type="ECO:0000256" key="1">
    <source>
        <dbReference type="ARBA" id="ARBA00023002"/>
    </source>
</evidence>
<dbReference type="PANTHER" id="PTHR10366">
    <property type="entry name" value="NAD DEPENDENT EPIMERASE/DEHYDRATASE"/>
    <property type="match status" value="1"/>
</dbReference>
<accession>A0A8H4LQ48</accession>